<dbReference type="Pfam" id="PF00916">
    <property type="entry name" value="Sulfate_transp"/>
    <property type="match status" value="1"/>
</dbReference>
<keyword evidence="4 6" id="KW-0472">Membrane</keyword>
<comment type="subcellular location">
    <subcellularLocation>
        <location evidence="1">Membrane</location>
        <topology evidence="1">Multi-pass membrane protein</topology>
    </subcellularLocation>
</comment>
<proteinExistence type="predicted"/>
<reference evidence="8 9" key="1">
    <citation type="journal article" date="2020" name="Mol. Biol. Evol.">
        <title>Interspecific Gene Flow and the Evolution of Specialization in Black and White Rhinoceros.</title>
        <authorList>
            <person name="Moodley Y."/>
            <person name="Westbury M.V."/>
            <person name="Russo I.M."/>
            <person name="Gopalakrishnan S."/>
            <person name="Rakotoarivelo A."/>
            <person name="Olsen R.A."/>
            <person name="Prost S."/>
            <person name="Tunstall T."/>
            <person name="Ryder O.A."/>
            <person name="Dalen L."/>
            <person name="Bruford M.W."/>
        </authorList>
    </citation>
    <scope>NUCLEOTIDE SEQUENCE [LARGE SCALE GENOMIC DNA]</scope>
    <source>
        <strain evidence="8">SBR-YM</strain>
        <tissue evidence="8">Skin</tissue>
    </source>
</reference>
<evidence type="ECO:0000259" key="7">
    <source>
        <dbReference type="PROSITE" id="PS50801"/>
    </source>
</evidence>
<evidence type="ECO:0000256" key="5">
    <source>
        <dbReference type="SAM" id="MobiDB-lite"/>
    </source>
</evidence>
<comment type="caution">
    <text evidence="8">The sequence shown here is derived from an EMBL/GenBank/DDBJ whole genome shotgun (WGS) entry which is preliminary data.</text>
</comment>
<dbReference type="PANTHER" id="PTHR11814">
    <property type="entry name" value="SULFATE TRANSPORTER"/>
    <property type="match status" value="1"/>
</dbReference>
<dbReference type="Pfam" id="PF01740">
    <property type="entry name" value="STAS"/>
    <property type="match status" value="1"/>
</dbReference>
<evidence type="ECO:0000256" key="6">
    <source>
        <dbReference type="SAM" id="Phobius"/>
    </source>
</evidence>
<evidence type="ECO:0000313" key="9">
    <source>
        <dbReference type="Proteomes" id="UP000551758"/>
    </source>
</evidence>
<dbReference type="NCBIfam" id="TIGR00815">
    <property type="entry name" value="sulP"/>
    <property type="match status" value="1"/>
</dbReference>
<dbReference type="Gene3D" id="3.30.750.24">
    <property type="entry name" value="STAS domain"/>
    <property type="match status" value="1"/>
</dbReference>
<feature type="transmembrane region" description="Helical" evidence="6">
    <location>
        <begin position="229"/>
        <end position="250"/>
    </location>
</feature>
<evidence type="ECO:0000256" key="1">
    <source>
        <dbReference type="ARBA" id="ARBA00004141"/>
    </source>
</evidence>
<feature type="region of interest" description="Disordered" evidence="5">
    <location>
        <begin position="825"/>
        <end position="849"/>
    </location>
</feature>
<dbReference type="GO" id="GO:0016020">
    <property type="term" value="C:membrane"/>
    <property type="evidence" value="ECO:0007669"/>
    <property type="project" value="UniProtKB-SubCell"/>
</dbReference>
<dbReference type="InterPro" id="IPR011547">
    <property type="entry name" value="SLC26A/SulP_dom"/>
</dbReference>
<feature type="non-terminal residue" evidence="8">
    <location>
        <position position="1"/>
    </location>
</feature>
<keyword evidence="2 6" id="KW-0812">Transmembrane</keyword>
<dbReference type="EMBL" id="JACDTQ010002688">
    <property type="protein sequence ID" value="KAF5916546.1"/>
    <property type="molecule type" value="Genomic_DNA"/>
</dbReference>
<feature type="transmembrane region" description="Helical" evidence="6">
    <location>
        <begin position="424"/>
        <end position="446"/>
    </location>
</feature>
<dbReference type="GO" id="GO:0055085">
    <property type="term" value="P:transmembrane transport"/>
    <property type="evidence" value="ECO:0007669"/>
    <property type="project" value="InterPro"/>
</dbReference>
<feature type="transmembrane region" description="Helical" evidence="6">
    <location>
        <begin position="270"/>
        <end position="288"/>
    </location>
</feature>
<feature type="domain" description="STAS" evidence="7">
    <location>
        <begin position="557"/>
        <end position="806"/>
    </location>
</feature>
<dbReference type="PROSITE" id="PS50801">
    <property type="entry name" value="STAS"/>
    <property type="match status" value="1"/>
</dbReference>
<keyword evidence="3 6" id="KW-1133">Transmembrane helix</keyword>
<evidence type="ECO:0000256" key="4">
    <source>
        <dbReference type="ARBA" id="ARBA00023136"/>
    </source>
</evidence>
<name>A0A7J7EM97_DICBM</name>
<evidence type="ECO:0000313" key="8">
    <source>
        <dbReference type="EMBL" id="KAF5916546.1"/>
    </source>
</evidence>
<organism evidence="8 9">
    <name type="scientific">Diceros bicornis minor</name>
    <name type="common">South-central black rhinoceros</name>
    <dbReference type="NCBI Taxonomy" id="77932"/>
    <lineage>
        <taxon>Eukaryota</taxon>
        <taxon>Metazoa</taxon>
        <taxon>Chordata</taxon>
        <taxon>Craniata</taxon>
        <taxon>Vertebrata</taxon>
        <taxon>Euteleostomi</taxon>
        <taxon>Mammalia</taxon>
        <taxon>Eutheria</taxon>
        <taxon>Laurasiatheria</taxon>
        <taxon>Perissodactyla</taxon>
        <taxon>Rhinocerotidae</taxon>
        <taxon>Diceros</taxon>
    </lineage>
</organism>
<dbReference type="InterPro" id="IPR001902">
    <property type="entry name" value="SLC26A/SulP_fam"/>
</dbReference>
<evidence type="ECO:0000256" key="2">
    <source>
        <dbReference type="ARBA" id="ARBA00022692"/>
    </source>
</evidence>
<feature type="transmembrane region" description="Helical" evidence="6">
    <location>
        <begin position="300"/>
        <end position="319"/>
    </location>
</feature>
<feature type="transmembrane region" description="Helical" evidence="6">
    <location>
        <begin position="108"/>
        <end position="135"/>
    </location>
</feature>
<dbReference type="CDD" id="cd07042">
    <property type="entry name" value="STAS_SulP_like_sulfate_transporter"/>
    <property type="match status" value="1"/>
</dbReference>
<dbReference type="InterPro" id="IPR036513">
    <property type="entry name" value="STAS_dom_sf"/>
</dbReference>
<dbReference type="AlphaFoldDB" id="A0A7J7EM97"/>
<dbReference type="SUPFAM" id="SSF52091">
    <property type="entry name" value="SpoIIaa-like"/>
    <property type="match status" value="1"/>
</dbReference>
<feature type="transmembrane region" description="Helical" evidence="6">
    <location>
        <begin position="481"/>
        <end position="513"/>
    </location>
</feature>
<feature type="transmembrane region" description="Helical" evidence="6">
    <location>
        <begin position="388"/>
        <end position="412"/>
    </location>
</feature>
<feature type="transmembrane region" description="Helical" evidence="6">
    <location>
        <begin position="351"/>
        <end position="368"/>
    </location>
</feature>
<evidence type="ECO:0000256" key="3">
    <source>
        <dbReference type="ARBA" id="ARBA00022989"/>
    </source>
</evidence>
<feature type="transmembrane region" description="Helical" evidence="6">
    <location>
        <begin position="142"/>
        <end position="161"/>
    </location>
</feature>
<dbReference type="InterPro" id="IPR002645">
    <property type="entry name" value="STAS_dom"/>
</dbReference>
<feature type="transmembrane region" description="Helical" evidence="6">
    <location>
        <begin position="192"/>
        <end position="217"/>
    </location>
</feature>
<dbReference type="Proteomes" id="UP000551758">
    <property type="component" value="Unassembled WGS sequence"/>
</dbReference>
<sequence>MPLILPSLLLPKLVNAPDMSQPRPRYVVDRAAYSLTLFDDEFEKKDRTYPLGEKLQNTFRCSSAKIKTVVFGLFPVLSWLPKYKIKDYLVPDLLGGLSGGCIQVPQGMAFALLANLPAVNGLYSSFFPLLTYFFLGGVHQMVPGTFAVISILVGNICLQLAPESKFRVFNNATNESYVDTAAMEAERLHVSATLACLTAIIQMGLGFVQFGFVAIYLSESFIRGFMTAAGLQILISVLKYIFGLTIPSYAGPGSIVFTFIDICKNLPHTNIASLIFALISGAFLMLVKELNARYMHKIRFPIPTEMIVVVVATAISGSYKMPKKYHMQIVGEIQHGFPTPVSPVVSQWKDMIGTAFSLAIVGYVINLAMGRTLASKHGYDVDSNQEMIALGCSNFFGSFFKIHVICCALSVTLAVDGAGGKSQVASLCVSLVVMITMLVLGSYLYALPKSVLGALIAVNLKNSLKQLADPYYLWRKSKLDCCIWVVSFLSSFFLSLPYGVAVGVAFSILVVVFQTQFRNGYTLAQVVDTDIYVNPKTYNRVRNPSVRPPSFARPHPKEKRAQEIKGIKIVTYCSPLYFANSEIFRQKVIAKRGWTENGQKMKERGLGAKSRPPPKRVEVKIATGVDPQKVLLAKQKYLKRQEKGRRMPTQQRKSLFMKTKTVSLQELQQDFENAFPTDPNNNQTPANGASVSYITFSPDSSPAAHCEPPASAEIPVEPSDVLAGVPPFVTFHTLILDMSGVSFVDLMGIKALAKLSSTYGKIGVKVFLVNIHAQVYNDISHGGVFEDGCLARNHVFPSIHDAVLFAQANAREVAPGRDFRGVRSLSLGNPRPQGTEIAGPGGIRKNTGE</sequence>
<protein>
    <recommendedName>
        <fullName evidence="7">STAS domain-containing protein</fullName>
    </recommendedName>
</protein>
<gene>
    <name evidence="8" type="ORF">HPG69_005341</name>
</gene>
<keyword evidence="9" id="KW-1185">Reference proteome</keyword>
<accession>A0A7J7EM97</accession>